<dbReference type="Proteomes" id="UP000045285">
    <property type="component" value="Unassembled WGS sequence"/>
</dbReference>
<keyword evidence="2" id="KW-1185">Reference proteome</keyword>
<dbReference type="EMBL" id="CCMZ01000056">
    <property type="protein sequence ID" value="CDX26844.1"/>
    <property type="molecule type" value="Genomic_DNA"/>
</dbReference>
<evidence type="ECO:0000313" key="1">
    <source>
        <dbReference type="EMBL" id="CDX26844.1"/>
    </source>
</evidence>
<name>A0A090EA65_MESPL</name>
<evidence type="ECO:0000313" key="2">
    <source>
        <dbReference type="Proteomes" id="UP000045285"/>
    </source>
</evidence>
<dbReference type="AlphaFoldDB" id="A0A090EA65"/>
<organism evidence="1 2">
    <name type="scientific">Mesorhizobium plurifarium</name>
    <dbReference type="NCBI Taxonomy" id="69974"/>
    <lineage>
        <taxon>Bacteria</taxon>
        <taxon>Pseudomonadati</taxon>
        <taxon>Pseudomonadota</taxon>
        <taxon>Alphaproteobacteria</taxon>
        <taxon>Hyphomicrobiales</taxon>
        <taxon>Phyllobacteriaceae</taxon>
        <taxon>Mesorhizobium</taxon>
    </lineage>
</organism>
<protein>
    <submittedName>
        <fullName evidence="1">Uncharacterized protein</fullName>
    </submittedName>
</protein>
<reference evidence="2" key="1">
    <citation type="submission" date="2014-08" db="EMBL/GenBank/DDBJ databases">
        <authorList>
            <person name="Moulin L."/>
        </authorList>
    </citation>
    <scope>NUCLEOTIDE SEQUENCE [LARGE SCALE GENOMIC DNA]</scope>
</reference>
<sequence>MRLADIDATSARDFLRGILDRNKPRGHVAAWKVEVHLGIEGARTLWAVTRYLETHKNRGVGVEVTEFSITRILEFLNGVIAQAKTLPDDERVMVLNPREMRLLTDAERHLDHYCIINSPGFSMNKSGGPKRK</sequence>
<proteinExistence type="predicted"/>
<gene>
    <name evidence="1" type="ORF">MPL3356_60585</name>
</gene>
<accession>A0A090EA65</accession>